<protein>
    <submittedName>
        <fullName evidence="4">SCP-like protein</fullName>
    </submittedName>
</protein>
<feature type="compositionally biased region" description="Low complexity" evidence="1">
    <location>
        <begin position="157"/>
        <end position="176"/>
    </location>
</feature>
<evidence type="ECO:0000313" key="4">
    <source>
        <dbReference type="EMBL" id="EPB73727.1"/>
    </source>
</evidence>
<reference evidence="4 5" key="1">
    <citation type="submission" date="2013-05" db="EMBL/GenBank/DDBJ databases">
        <title>Draft genome of the parasitic nematode Anyclostoma ceylanicum.</title>
        <authorList>
            <person name="Mitreva M."/>
        </authorList>
    </citation>
    <scope>NUCLEOTIDE SEQUENCE [LARGE SCALE GENOMIC DNA]</scope>
</reference>
<sequence>MGSAVAIIAVLFVGAVGAAPGLGLLSGTGGTEEYQCWNFKSTDEIRHQYLITVNNLRRKIAEGVAENKQGNCPQGKNIQKLLAHGKATRIGCAQKNCNGHLYMACMVYEKTPEFGQPIYELGKGCSSPNDCTTYVGSKCRENLCVGGHIDPQKVPETTTAATTTKKTTTSKTTAATPQTSRPPVTTQPGPTSSTHFPIVNKKCGPAFDKISNDFMRDDFLNLHNGYRSEVAQGRLTMGDGKKARVANKMRKLEYDCPLEMSAYKIAKLCDDSMSNENFAENRMKLPNSIEFTNAPKKAMEAWYKEIKTGHMNQATGSQNLLLPTLNITNYAKMIWDSHEKVGCAVFQCKTTKNVVCHYSPK</sequence>
<dbReference type="EMBL" id="KE124973">
    <property type="protein sequence ID" value="EPB73727.1"/>
    <property type="molecule type" value="Genomic_DNA"/>
</dbReference>
<accession>A0A0D6M1E1</accession>
<proteinExistence type="predicted"/>
<dbReference type="SUPFAM" id="SSF55797">
    <property type="entry name" value="PR-1-like"/>
    <property type="match status" value="1"/>
</dbReference>
<dbReference type="InterPro" id="IPR014044">
    <property type="entry name" value="CAP_dom"/>
</dbReference>
<evidence type="ECO:0000259" key="3">
    <source>
        <dbReference type="SMART" id="SM00198"/>
    </source>
</evidence>
<keyword evidence="2" id="KW-0732">Signal</keyword>
<organism evidence="4 5">
    <name type="scientific">Ancylostoma ceylanicum</name>
    <dbReference type="NCBI Taxonomy" id="53326"/>
    <lineage>
        <taxon>Eukaryota</taxon>
        <taxon>Metazoa</taxon>
        <taxon>Ecdysozoa</taxon>
        <taxon>Nematoda</taxon>
        <taxon>Chromadorea</taxon>
        <taxon>Rhabditida</taxon>
        <taxon>Rhabditina</taxon>
        <taxon>Rhabditomorpha</taxon>
        <taxon>Strongyloidea</taxon>
        <taxon>Ancylostomatidae</taxon>
        <taxon>Ancylostomatinae</taxon>
        <taxon>Ancylostoma</taxon>
    </lineage>
</organism>
<dbReference type="SMART" id="SM00198">
    <property type="entry name" value="SCP"/>
    <property type="match status" value="1"/>
</dbReference>
<feature type="signal peptide" evidence="2">
    <location>
        <begin position="1"/>
        <end position="18"/>
    </location>
</feature>
<evidence type="ECO:0000256" key="2">
    <source>
        <dbReference type="SAM" id="SignalP"/>
    </source>
</evidence>
<dbReference type="Gene3D" id="3.40.33.10">
    <property type="entry name" value="CAP"/>
    <property type="match status" value="3"/>
</dbReference>
<dbReference type="InterPro" id="IPR001283">
    <property type="entry name" value="CRISP-related"/>
</dbReference>
<feature type="region of interest" description="Disordered" evidence="1">
    <location>
        <begin position="150"/>
        <end position="197"/>
    </location>
</feature>
<dbReference type="InterPro" id="IPR035940">
    <property type="entry name" value="CAP_sf"/>
</dbReference>
<keyword evidence="5" id="KW-1185">Reference proteome</keyword>
<dbReference type="CDD" id="cd05380">
    <property type="entry name" value="CAP_euk"/>
    <property type="match status" value="1"/>
</dbReference>
<feature type="domain" description="SCP" evidence="3">
    <location>
        <begin position="216"/>
        <end position="361"/>
    </location>
</feature>
<evidence type="ECO:0000256" key="1">
    <source>
        <dbReference type="SAM" id="MobiDB-lite"/>
    </source>
</evidence>
<feature type="compositionally biased region" description="Polar residues" evidence="1">
    <location>
        <begin position="177"/>
        <end position="195"/>
    </location>
</feature>
<feature type="chain" id="PRO_5005429873" evidence="2">
    <location>
        <begin position="19"/>
        <end position="361"/>
    </location>
</feature>
<dbReference type="Pfam" id="PF00188">
    <property type="entry name" value="CAP"/>
    <property type="match status" value="1"/>
</dbReference>
<evidence type="ECO:0000313" key="5">
    <source>
        <dbReference type="Proteomes" id="UP000054495"/>
    </source>
</evidence>
<dbReference type="Proteomes" id="UP000054495">
    <property type="component" value="Unassembled WGS sequence"/>
</dbReference>
<dbReference type="PANTHER" id="PTHR10334">
    <property type="entry name" value="CYSTEINE-RICH SECRETORY PROTEIN-RELATED"/>
    <property type="match status" value="1"/>
</dbReference>
<dbReference type="AlphaFoldDB" id="A0A0D6M1E1"/>
<gene>
    <name evidence="4" type="ORF">ANCCEY_07164</name>
</gene>
<name>A0A0D6M1E1_9BILA</name>